<dbReference type="CDD" id="cd04301">
    <property type="entry name" value="NAT_SF"/>
    <property type="match status" value="1"/>
</dbReference>
<dbReference type="Pfam" id="PF00583">
    <property type="entry name" value="Acetyltransf_1"/>
    <property type="match status" value="1"/>
</dbReference>
<keyword evidence="2" id="KW-0012">Acyltransferase</keyword>
<dbReference type="Gene3D" id="3.40.630.30">
    <property type="match status" value="1"/>
</dbReference>
<keyword evidence="1" id="KW-0808">Transferase</keyword>
<dbReference type="InterPro" id="IPR016181">
    <property type="entry name" value="Acyl_CoA_acyltransferase"/>
</dbReference>
<dbReference type="EMBL" id="JACCBG010000001">
    <property type="protein sequence ID" value="NYD42157.1"/>
    <property type="molecule type" value="Genomic_DNA"/>
</dbReference>
<dbReference type="Proteomes" id="UP000535511">
    <property type="component" value="Unassembled WGS sequence"/>
</dbReference>
<dbReference type="PROSITE" id="PS51186">
    <property type="entry name" value="GNAT"/>
    <property type="match status" value="1"/>
</dbReference>
<evidence type="ECO:0000259" key="3">
    <source>
        <dbReference type="PROSITE" id="PS51186"/>
    </source>
</evidence>
<protein>
    <submittedName>
        <fullName evidence="4">Ribosomal protein S18 acetylase RimI-like enzyme</fullName>
    </submittedName>
</protein>
<gene>
    <name evidence="4" type="ORF">BJZ21_002240</name>
</gene>
<dbReference type="GO" id="GO:0016747">
    <property type="term" value="F:acyltransferase activity, transferring groups other than amino-acyl groups"/>
    <property type="evidence" value="ECO:0007669"/>
    <property type="project" value="InterPro"/>
</dbReference>
<keyword evidence="5" id="KW-1185">Reference proteome</keyword>
<keyword evidence="4" id="KW-0689">Ribosomal protein</keyword>
<reference evidence="4 5" key="1">
    <citation type="submission" date="2020-07" db="EMBL/GenBank/DDBJ databases">
        <title>Sequencing the genomes of 1000 actinobacteria strains.</title>
        <authorList>
            <person name="Klenk H.-P."/>
        </authorList>
    </citation>
    <scope>NUCLEOTIDE SEQUENCE [LARGE SCALE GENOMIC DNA]</scope>
    <source>
        <strain evidence="4 5">DSM 21350</strain>
    </source>
</reference>
<evidence type="ECO:0000313" key="4">
    <source>
        <dbReference type="EMBL" id="NYD42157.1"/>
    </source>
</evidence>
<dbReference type="InterPro" id="IPR000182">
    <property type="entry name" value="GNAT_dom"/>
</dbReference>
<accession>A0A7Y9JAW2</accession>
<keyword evidence="4" id="KW-0687">Ribonucleoprotein</keyword>
<comment type="caution">
    <text evidence="4">The sequence shown here is derived from an EMBL/GenBank/DDBJ whole genome shotgun (WGS) entry which is preliminary data.</text>
</comment>
<evidence type="ECO:0000256" key="2">
    <source>
        <dbReference type="ARBA" id="ARBA00023315"/>
    </source>
</evidence>
<dbReference type="PANTHER" id="PTHR43877:SF2">
    <property type="entry name" value="AMINOALKYLPHOSPHONATE N-ACETYLTRANSFERASE-RELATED"/>
    <property type="match status" value="1"/>
</dbReference>
<dbReference type="GO" id="GO:0005840">
    <property type="term" value="C:ribosome"/>
    <property type="evidence" value="ECO:0007669"/>
    <property type="project" value="UniProtKB-KW"/>
</dbReference>
<dbReference type="AlphaFoldDB" id="A0A7Y9JAW2"/>
<sequence length="155" mass="16950">MDITRIGPADWESFRAVRLASLSDAPAAFGSRYADWVDAPAERWQARLSQVPLTLLAHEATTVVGVASGQPDGEGWVELISMWVAPAARGTGVAGRLIGAVVEWAAGQDRNTYLMVRSDNTRARKSYERAGFVDTGIPQDWPADEAPEHRMELRT</sequence>
<name>A0A7Y9JAW2_9ACTN</name>
<dbReference type="PANTHER" id="PTHR43877">
    <property type="entry name" value="AMINOALKYLPHOSPHONATE N-ACETYLTRANSFERASE-RELATED-RELATED"/>
    <property type="match status" value="1"/>
</dbReference>
<dbReference type="InterPro" id="IPR050832">
    <property type="entry name" value="Bact_Acetyltransf"/>
</dbReference>
<feature type="domain" description="N-acetyltransferase" evidence="3">
    <location>
        <begin position="1"/>
        <end position="154"/>
    </location>
</feature>
<evidence type="ECO:0000256" key="1">
    <source>
        <dbReference type="ARBA" id="ARBA00022679"/>
    </source>
</evidence>
<dbReference type="SUPFAM" id="SSF55729">
    <property type="entry name" value="Acyl-CoA N-acyltransferases (Nat)"/>
    <property type="match status" value="1"/>
</dbReference>
<proteinExistence type="predicted"/>
<organism evidence="4 5">
    <name type="scientific">Nocardioides panaciterrulae</name>
    <dbReference type="NCBI Taxonomy" id="661492"/>
    <lineage>
        <taxon>Bacteria</taxon>
        <taxon>Bacillati</taxon>
        <taxon>Actinomycetota</taxon>
        <taxon>Actinomycetes</taxon>
        <taxon>Propionibacteriales</taxon>
        <taxon>Nocardioidaceae</taxon>
        <taxon>Nocardioides</taxon>
    </lineage>
</organism>
<dbReference type="RefSeq" id="WP_179663827.1">
    <property type="nucleotide sequence ID" value="NZ_JACCBG010000001.1"/>
</dbReference>
<evidence type="ECO:0000313" key="5">
    <source>
        <dbReference type="Proteomes" id="UP000535511"/>
    </source>
</evidence>